<name>A0A4Q2TBE9_9ACTN</name>
<keyword evidence="3" id="KW-1185">Reference proteome</keyword>
<reference evidence="2 3" key="1">
    <citation type="submission" date="2019-01" db="EMBL/GenBank/DDBJ databases">
        <title>Novel species of Nocardioides.</title>
        <authorList>
            <person name="Liu Q."/>
            <person name="X Y.-H."/>
        </authorList>
    </citation>
    <scope>NUCLEOTIDE SEQUENCE [LARGE SCALE GENOMIC DNA]</scope>
    <source>
        <strain evidence="2 3">HLT2-9</strain>
    </source>
</reference>
<protein>
    <submittedName>
        <fullName evidence="2">Uncharacterized protein</fullName>
    </submittedName>
</protein>
<dbReference type="RefSeq" id="WP_129423524.1">
    <property type="nucleotide sequence ID" value="NZ_SDWV01000001.1"/>
</dbReference>
<dbReference type="Proteomes" id="UP000291101">
    <property type="component" value="Unassembled WGS sequence"/>
</dbReference>
<evidence type="ECO:0000313" key="2">
    <source>
        <dbReference type="EMBL" id="RYC14590.1"/>
    </source>
</evidence>
<feature type="transmembrane region" description="Helical" evidence="1">
    <location>
        <begin position="169"/>
        <end position="189"/>
    </location>
</feature>
<feature type="transmembrane region" description="Helical" evidence="1">
    <location>
        <begin position="125"/>
        <end position="149"/>
    </location>
</feature>
<keyword evidence="1" id="KW-0472">Membrane</keyword>
<evidence type="ECO:0000256" key="1">
    <source>
        <dbReference type="SAM" id="Phobius"/>
    </source>
</evidence>
<accession>A0A4Q2TBE9</accession>
<keyword evidence="1" id="KW-1133">Transmembrane helix</keyword>
<evidence type="ECO:0000313" key="3">
    <source>
        <dbReference type="Proteomes" id="UP000291101"/>
    </source>
</evidence>
<feature type="transmembrane region" description="Helical" evidence="1">
    <location>
        <begin position="195"/>
        <end position="219"/>
    </location>
</feature>
<proteinExistence type="predicted"/>
<dbReference type="AlphaFoldDB" id="A0A4Q2TBE9"/>
<gene>
    <name evidence="2" type="ORF">EUA94_00240</name>
</gene>
<sequence length="234" mass="25494">MSLTDTTGARIARWWVHALTRTAEPTAGRDRRDEIASDVHEQLAEASGRGALAAGSRSVVGRVVRGVPADLVWRIRLEARPGRLAWHLRNPSTALTSAFLVMVPVNQMADAAWPGERHLVDYRVPLWAATEALGVALLAFVLWAAWARVRPGAVASAQKYPSRSRAERLRRAATAFMAVSWAGSAVFRFGFVEPIGAVCWGLFWLGLLLYLVVLAGSAAQRGLTMGRYLPKVVA</sequence>
<dbReference type="EMBL" id="SDWV01000001">
    <property type="protein sequence ID" value="RYC14590.1"/>
    <property type="molecule type" value="Genomic_DNA"/>
</dbReference>
<organism evidence="2 3">
    <name type="scientific">Nocardioides zhouii</name>
    <dbReference type="NCBI Taxonomy" id="1168729"/>
    <lineage>
        <taxon>Bacteria</taxon>
        <taxon>Bacillati</taxon>
        <taxon>Actinomycetota</taxon>
        <taxon>Actinomycetes</taxon>
        <taxon>Propionibacteriales</taxon>
        <taxon>Nocardioidaceae</taxon>
        <taxon>Nocardioides</taxon>
    </lineage>
</organism>
<keyword evidence="1" id="KW-0812">Transmembrane</keyword>
<comment type="caution">
    <text evidence="2">The sequence shown here is derived from an EMBL/GenBank/DDBJ whole genome shotgun (WGS) entry which is preliminary data.</text>
</comment>